<dbReference type="AlphaFoldDB" id="A0AAV1SWU1"/>
<proteinExistence type="predicted"/>
<dbReference type="Pfam" id="PF08991">
    <property type="entry name" value="CMC4"/>
    <property type="match status" value="1"/>
</dbReference>
<name>A0AAV1SWU1_9ROSI</name>
<organism evidence="1 2">
    <name type="scientific">Dovyalis caffra</name>
    <dbReference type="NCBI Taxonomy" id="77055"/>
    <lineage>
        <taxon>Eukaryota</taxon>
        <taxon>Viridiplantae</taxon>
        <taxon>Streptophyta</taxon>
        <taxon>Embryophyta</taxon>
        <taxon>Tracheophyta</taxon>
        <taxon>Spermatophyta</taxon>
        <taxon>Magnoliopsida</taxon>
        <taxon>eudicotyledons</taxon>
        <taxon>Gunneridae</taxon>
        <taxon>Pentapetalae</taxon>
        <taxon>rosids</taxon>
        <taxon>fabids</taxon>
        <taxon>Malpighiales</taxon>
        <taxon>Salicaceae</taxon>
        <taxon>Flacourtieae</taxon>
        <taxon>Dovyalis</taxon>
    </lineage>
</organism>
<protein>
    <submittedName>
        <fullName evidence="1">Uncharacterized protein</fullName>
    </submittedName>
</protein>
<dbReference type="InterPro" id="IPR027179">
    <property type="entry name" value="CMC4"/>
</dbReference>
<reference evidence="1 2" key="1">
    <citation type="submission" date="2024-01" db="EMBL/GenBank/DDBJ databases">
        <authorList>
            <person name="Waweru B."/>
        </authorList>
    </citation>
    <scope>NUCLEOTIDE SEQUENCE [LARGE SCALE GENOMIC DNA]</scope>
</reference>
<dbReference type="EMBL" id="CAWUPB010001197">
    <property type="protein sequence ID" value="CAK7357104.1"/>
    <property type="molecule type" value="Genomic_DNA"/>
</dbReference>
<sequence>MAQASKEPCKKEACDIQACLSKNNFLPNKFEAGLMVKWKFASLQHKRKMEIFSGQIGTTMHYITDELQNYIGQFFPCEWGDCIQGNN</sequence>
<dbReference type="SUPFAM" id="SSF47072">
    <property type="entry name" value="Cysteine alpha-hairpin motif"/>
    <property type="match status" value="1"/>
</dbReference>
<dbReference type="Gene3D" id="1.10.287.1130">
    <property type="entry name" value="CytochromE C oxidase copper chaperone"/>
    <property type="match status" value="1"/>
</dbReference>
<dbReference type="Proteomes" id="UP001314170">
    <property type="component" value="Unassembled WGS sequence"/>
</dbReference>
<accession>A0AAV1SWU1</accession>
<dbReference type="InterPro" id="IPR009069">
    <property type="entry name" value="Cys_alpha_HP_mot_SF"/>
</dbReference>
<keyword evidence="2" id="KW-1185">Reference proteome</keyword>
<evidence type="ECO:0000313" key="2">
    <source>
        <dbReference type="Proteomes" id="UP001314170"/>
    </source>
</evidence>
<comment type="caution">
    <text evidence="1">The sequence shown here is derived from an EMBL/GenBank/DDBJ whole genome shotgun (WGS) entry which is preliminary data.</text>
</comment>
<gene>
    <name evidence="1" type="ORF">DCAF_LOCUS27388</name>
</gene>
<evidence type="ECO:0000313" key="1">
    <source>
        <dbReference type="EMBL" id="CAK7357104.1"/>
    </source>
</evidence>